<keyword evidence="1" id="KW-0238">DNA-binding</keyword>
<evidence type="ECO:0000256" key="1">
    <source>
        <dbReference type="RuleBase" id="RU003796"/>
    </source>
</evidence>
<comment type="caution">
    <text evidence="3">The sequence shown here is derived from an EMBL/GenBank/DDBJ whole genome shotgun (WGS) entry which is preliminary data.</text>
</comment>
<name>A0ABR2L4A1_9EUKA</name>
<comment type="similarity">
    <text evidence="1">Belongs to the E2F/DP family.</text>
</comment>
<dbReference type="SUPFAM" id="SSF46785">
    <property type="entry name" value="Winged helix' DNA-binding domain"/>
    <property type="match status" value="1"/>
</dbReference>
<accession>A0ABR2L4A1</accession>
<dbReference type="InterPro" id="IPR036388">
    <property type="entry name" value="WH-like_DNA-bd_sf"/>
</dbReference>
<keyword evidence="1" id="KW-0804">Transcription</keyword>
<organism evidence="3 4">
    <name type="scientific">Tritrichomonas musculus</name>
    <dbReference type="NCBI Taxonomy" id="1915356"/>
    <lineage>
        <taxon>Eukaryota</taxon>
        <taxon>Metamonada</taxon>
        <taxon>Parabasalia</taxon>
        <taxon>Tritrichomonadida</taxon>
        <taxon>Tritrichomonadidae</taxon>
        <taxon>Tritrichomonas</taxon>
    </lineage>
</organism>
<dbReference type="Proteomes" id="UP001470230">
    <property type="component" value="Unassembled WGS sequence"/>
</dbReference>
<keyword evidence="1" id="KW-0805">Transcription regulation</keyword>
<reference evidence="3 4" key="1">
    <citation type="submission" date="2024-04" db="EMBL/GenBank/DDBJ databases">
        <title>Tritrichomonas musculus Genome.</title>
        <authorList>
            <person name="Alves-Ferreira E."/>
            <person name="Grigg M."/>
            <person name="Lorenzi H."/>
            <person name="Galac M."/>
        </authorList>
    </citation>
    <scope>NUCLEOTIDE SEQUENCE [LARGE SCALE GENOMIC DNA]</scope>
    <source>
        <strain evidence="3 4">EAF2021</strain>
    </source>
</reference>
<comment type="subcellular location">
    <subcellularLocation>
        <location evidence="1">Nucleus</location>
    </subcellularLocation>
</comment>
<dbReference type="InterPro" id="IPR036390">
    <property type="entry name" value="WH_DNA-bd_sf"/>
</dbReference>
<sequence>MNSLVPQHISDFSSSMHSDLQNAPLPSHFFHQPFFHPKVSLLNSSTIVSSFPQKAINNDKVTTFFNSNQQKSVFITINNYLVCQNYSSGSPSNVCINDINDSDSKIDEFKISIQNLVKYLESNEGEQSAISPSAALGINKRRLYDIINVFNSIGYCKKTHLDSIIWIGKSNIKIKFDSLIKQNNLYDWNISLDELFPQDNCVGISNITSSFILMFYALKTDHLDIRQVSHFFARKASRLKTTLSKIYQIIHILSSIDLMEKSLKVGEVIITNDFFNIDVIPENNINESQKDLKSIKYLLNDKSSVNEAIIKRRNELKNYKLKK</sequence>
<dbReference type="Pfam" id="PF02319">
    <property type="entry name" value="WHD_E2F_TDP"/>
    <property type="match status" value="1"/>
</dbReference>
<feature type="domain" description="E2F/DP family winged-helix DNA-binding" evidence="2">
    <location>
        <begin position="104"/>
        <end position="168"/>
    </location>
</feature>
<dbReference type="EMBL" id="JAPFFF010000001">
    <property type="protein sequence ID" value="KAK8898168.1"/>
    <property type="molecule type" value="Genomic_DNA"/>
</dbReference>
<dbReference type="Gene3D" id="1.10.10.10">
    <property type="entry name" value="Winged helix-like DNA-binding domain superfamily/Winged helix DNA-binding domain"/>
    <property type="match status" value="1"/>
</dbReference>
<dbReference type="SMART" id="SM01372">
    <property type="entry name" value="E2F_TDP"/>
    <property type="match status" value="1"/>
</dbReference>
<evidence type="ECO:0000259" key="2">
    <source>
        <dbReference type="SMART" id="SM01372"/>
    </source>
</evidence>
<keyword evidence="4" id="KW-1185">Reference proteome</keyword>
<protein>
    <submittedName>
        <fullName evidence="3">Chorionic trophoblast cell differentiation</fullName>
    </submittedName>
</protein>
<gene>
    <name evidence="3" type="ORF">M9Y10_000439</name>
</gene>
<proteinExistence type="inferred from homology"/>
<keyword evidence="1" id="KW-0539">Nucleus</keyword>
<evidence type="ECO:0000313" key="3">
    <source>
        <dbReference type="EMBL" id="KAK8898168.1"/>
    </source>
</evidence>
<dbReference type="InterPro" id="IPR003316">
    <property type="entry name" value="E2F_WHTH_DNA-bd_dom"/>
</dbReference>
<evidence type="ECO:0000313" key="4">
    <source>
        <dbReference type="Proteomes" id="UP001470230"/>
    </source>
</evidence>